<proteinExistence type="predicted"/>
<protein>
    <submittedName>
        <fullName evidence="1">Uncharacterized protein</fullName>
    </submittedName>
</protein>
<evidence type="ECO:0000313" key="2">
    <source>
        <dbReference type="Proteomes" id="UP000827549"/>
    </source>
</evidence>
<dbReference type="Proteomes" id="UP000827549">
    <property type="component" value="Chromosome 1"/>
</dbReference>
<keyword evidence="2" id="KW-1185">Reference proteome</keyword>
<evidence type="ECO:0000313" key="1">
    <source>
        <dbReference type="EMBL" id="WOO78034.1"/>
    </source>
</evidence>
<accession>A0AAF0Y4D5</accession>
<dbReference type="EMBL" id="CP086714">
    <property type="protein sequence ID" value="WOO78034.1"/>
    <property type="molecule type" value="Genomic_DNA"/>
</dbReference>
<dbReference type="RefSeq" id="XP_062624066.1">
    <property type="nucleotide sequence ID" value="XM_062768082.1"/>
</dbReference>
<dbReference type="AlphaFoldDB" id="A0AAF0Y4D5"/>
<dbReference type="GeneID" id="87804842"/>
<reference evidence="1" key="1">
    <citation type="submission" date="2023-10" db="EMBL/GenBank/DDBJ databases">
        <authorList>
            <person name="Noh H."/>
        </authorList>
    </citation>
    <scope>NUCLEOTIDE SEQUENCE</scope>
    <source>
        <strain evidence="1">DUCC4014</strain>
    </source>
</reference>
<sequence>MVCPSPGYAISTLTSQLPSDLLHCPPTIKPLNPPVDGSTSPPAGNTILNCDHLVKSIVENTDRNTKVVLLRTSRLFFDAVAPHLYFSISIGGSEGPSLFEGIQEMIDADNEHDAKPSKTSGLPTNPKSSFNFKAALLIQTRIITIQGVHPQWCDMDEYLFHTLFLEVGIVRFAPQWCDPLGNRTSPHPHGTDYACDRKCRFAQLPCVSKVVFRNLAYPSLPFPPAFVPDFNHVEEVVFIMPLKDQFHAEDEDFFPPRQLVGNISPGFNLREADYIKIVIWPELDVRSWSKPQEGGSDENLPYELEEFAGVTHGRLHIYGLEHADLVHPDDGDLEDEDRLERLEKTALKNAKSTIRGARGGGAESRHVKFFTLDKYIKDPEARQGEVMPW</sequence>
<organism evidence="1 2">
    <name type="scientific">Vanrija pseudolonga</name>
    <dbReference type="NCBI Taxonomy" id="143232"/>
    <lineage>
        <taxon>Eukaryota</taxon>
        <taxon>Fungi</taxon>
        <taxon>Dikarya</taxon>
        <taxon>Basidiomycota</taxon>
        <taxon>Agaricomycotina</taxon>
        <taxon>Tremellomycetes</taxon>
        <taxon>Trichosporonales</taxon>
        <taxon>Trichosporonaceae</taxon>
        <taxon>Vanrija</taxon>
    </lineage>
</organism>
<gene>
    <name evidence="1" type="ORF">LOC62_01G001587</name>
</gene>
<name>A0AAF0Y4D5_9TREE</name>